<keyword evidence="2" id="KW-1185">Reference proteome</keyword>
<evidence type="ECO:0000313" key="1">
    <source>
        <dbReference type="EMBL" id="CAG8784649.1"/>
    </source>
</evidence>
<dbReference type="EMBL" id="CAJVPT010074804">
    <property type="protein sequence ID" value="CAG8784649.1"/>
    <property type="molecule type" value="Genomic_DNA"/>
</dbReference>
<name>A0ACA9RA77_9GLOM</name>
<protein>
    <submittedName>
        <fullName evidence="1">3937_t:CDS:1</fullName>
    </submittedName>
</protein>
<accession>A0ACA9RA77</accession>
<gene>
    <name evidence="1" type="ORF">ACOLOM_LOCUS14487</name>
</gene>
<evidence type="ECO:0000313" key="2">
    <source>
        <dbReference type="Proteomes" id="UP000789525"/>
    </source>
</evidence>
<feature type="non-terminal residue" evidence="1">
    <location>
        <position position="103"/>
    </location>
</feature>
<dbReference type="Proteomes" id="UP000789525">
    <property type="component" value="Unassembled WGS sequence"/>
</dbReference>
<comment type="caution">
    <text evidence="1">The sequence shown here is derived from an EMBL/GenBank/DDBJ whole genome shotgun (WGS) entry which is preliminary data.</text>
</comment>
<feature type="non-terminal residue" evidence="1">
    <location>
        <position position="1"/>
    </location>
</feature>
<sequence length="103" mass="11394">RRLSMEPVPVLPLFRMEASSLDRRAAGNCLIYLSPSSSPRTDPTRANTEASGFKRPVLFYPKLSSPLSPFLLYLLTNFSMDISRLLSTNTSSPLTKKAMAQGD</sequence>
<organism evidence="1 2">
    <name type="scientific">Acaulospora colombiana</name>
    <dbReference type="NCBI Taxonomy" id="27376"/>
    <lineage>
        <taxon>Eukaryota</taxon>
        <taxon>Fungi</taxon>
        <taxon>Fungi incertae sedis</taxon>
        <taxon>Mucoromycota</taxon>
        <taxon>Glomeromycotina</taxon>
        <taxon>Glomeromycetes</taxon>
        <taxon>Diversisporales</taxon>
        <taxon>Acaulosporaceae</taxon>
        <taxon>Acaulospora</taxon>
    </lineage>
</organism>
<proteinExistence type="predicted"/>
<reference evidence="1" key="1">
    <citation type="submission" date="2021-06" db="EMBL/GenBank/DDBJ databases">
        <authorList>
            <person name="Kallberg Y."/>
            <person name="Tangrot J."/>
            <person name="Rosling A."/>
        </authorList>
    </citation>
    <scope>NUCLEOTIDE SEQUENCE</scope>
    <source>
        <strain evidence="1">CL356</strain>
    </source>
</reference>